<feature type="domain" description="Helicase ATP-binding" evidence="6">
    <location>
        <begin position="389"/>
        <end position="558"/>
    </location>
</feature>
<dbReference type="PROSITE" id="PS51192">
    <property type="entry name" value="HELICASE_ATP_BIND_1"/>
    <property type="match status" value="1"/>
</dbReference>
<dbReference type="PROSITE" id="PS51194">
    <property type="entry name" value="HELICASE_CTER"/>
    <property type="match status" value="1"/>
</dbReference>
<protein>
    <submittedName>
        <fullName evidence="8">DEAD/DEAH box helicase</fullName>
    </submittedName>
</protein>
<evidence type="ECO:0000256" key="2">
    <source>
        <dbReference type="ARBA" id="ARBA00022801"/>
    </source>
</evidence>
<evidence type="ECO:0000313" key="8">
    <source>
        <dbReference type="EMBL" id="MFC3893094.1"/>
    </source>
</evidence>
<dbReference type="InterPro" id="IPR050474">
    <property type="entry name" value="Hel308_SKI2-like"/>
</dbReference>
<feature type="compositionally biased region" description="Low complexity" evidence="5">
    <location>
        <begin position="180"/>
        <end position="189"/>
    </location>
</feature>
<dbReference type="InterPro" id="IPR027417">
    <property type="entry name" value="P-loop_NTPase"/>
</dbReference>
<name>A0ABV8BTS2_9PSEU</name>
<sequence length="1166" mass="125603">MTDPDDRAAADTTVAGVARRLWGVEPAPAIPRYAEPGWQLSPHPVDRRCPTCAGQLHGLYRVAGHIGKPRLQAAVVCPRCPASFKLSDLALSQRAVLGELRPEAVARRLADDERLTRLAAEQRTRSAPAVPTPVPQAETAPAGDRPRRRVAGVRNTAPPAVDTSEVAATGPVAPRLEADPSQPAATAVPASPPARRTSTTVTAAKIRRILADADSTAGRDSAQAVLPPAPADAAVEHRLLYWCKTVDPQLVLPPLPEGTDTRVVLPDAAEFDGLRGRLRAAGAAFRAVPHWVEEERITSVDLDTGQLSGLRVTPSLSGMAGLVAEQAKPLTEADARAARDAFALLWELHEPIDPAAVPQPVPAEQLVPRDWLRFLPYPTLNPAQAQACPSIVDGEEHVVVTAPTGAGKTVIGMLAALRSILEEGRKAAWLVPQRTLTDELDRELEIWRGQGLRVERLSGEYAVDVERVRAADLWVATTEKFEAICRASSLQTALAEVGCMVVDEIHLLGSPGRGALLEALLARVRGADSPVRIVGLSATVSNAAEVAQWLEGELVTTTWRPSRLTWQLPMLPASSRHAEASRMREHVVADLVHRHTAEKGSVLVFCGSKPKVRSTALTIAAERGAPVHLVGPTDFDKLETVCAEVGVRLHYADWDGKRAAEQAFRTRTADVLVATTTVAAGVNLPARAVVVRDTKIGTEPMDTATVMQMFGRAGRVGAGETEGWAYLITDETERAGWQRRLMEGYSVYSQIYDSLADHVLAEVLQGRITTVVEAEAWWRQTLAFAQGDEDVEPVRDALRFLVEKDYLTQYERDGDSMLRVTELGRLTAQLMVSTYTGARLRQVFGMLPLPDDADMAEEALTCVLSVTVPELLDAPVAEANRPAVATAIRARGRSSRLTDTTAVQGLGSSASVQRGDLAWATLLLVARSPHLFAGNGRDRRAVAGIPMGTLYPVLEQSPRYLAWLAAQGYLGTVHPWVAIVSADLDRRVRWRACTPGRGAGRLLWMCEQMATRAQAKELVPGMWRSALSRGVRAPDWAPGRPPANCELDQAAYTALLRERTSSAVLSPHSQGATISGIAGAAAVAWTGRTHTPVAITRNTTEIDYPVIDDGDPDTGAASGAAVFTRRGDHRATGWLAEYSQITSAAESDDNRKAPTRRGLGRIAPQR</sequence>
<evidence type="ECO:0000256" key="1">
    <source>
        <dbReference type="ARBA" id="ARBA00022741"/>
    </source>
</evidence>
<keyword evidence="1" id="KW-0547">Nucleotide-binding</keyword>
<dbReference type="Proteomes" id="UP001595690">
    <property type="component" value="Unassembled WGS sequence"/>
</dbReference>
<proteinExistence type="predicted"/>
<dbReference type="SUPFAM" id="SSF52540">
    <property type="entry name" value="P-loop containing nucleoside triphosphate hydrolases"/>
    <property type="match status" value="1"/>
</dbReference>
<dbReference type="RefSeq" id="WP_382373348.1">
    <property type="nucleotide sequence ID" value="NZ_JBHRZI010000014.1"/>
</dbReference>
<evidence type="ECO:0000256" key="4">
    <source>
        <dbReference type="ARBA" id="ARBA00022840"/>
    </source>
</evidence>
<dbReference type="InterPro" id="IPR036390">
    <property type="entry name" value="WH_DNA-bd_sf"/>
</dbReference>
<keyword evidence="2" id="KW-0378">Hydrolase</keyword>
<dbReference type="InterPro" id="IPR001650">
    <property type="entry name" value="Helicase_C-like"/>
</dbReference>
<dbReference type="SMART" id="SM00487">
    <property type="entry name" value="DEXDc"/>
    <property type="match status" value="1"/>
</dbReference>
<dbReference type="InterPro" id="IPR011545">
    <property type="entry name" value="DEAD/DEAH_box_helicase_dom"/>
</dbReference>
<dbReference type="SUPFAM" id="SSF46785">
    <property type="entry name" value="Winged helix' DNA-binding domain"/>
    <property type="match status" value="1"/>
</dbReference>
<keyword evidence="3 8" id="KW-0347">Helicase</keyword>
<dbReference type="EMBL" id="JBHRZI010000014">
    <property type="protein sequence ID" value="MFC3893094.1"/>
    <property type="molecule type" value="Genomic_DNA"/>
</dbReference>
<feature type="region of interest" description="Disordered" evidence="5">
    <location>
        <begin position="174"/>
        <end position="200"/>
    </location>
</feature>
<evidence type="ECO:0000256" key="3">
    <source>
        <dbReference type="ARBA" id="ARBA00022806"/>
    </source>
</evidence>
<feature type="region of interest" description="Disordered" evidence="5">
    <location>
        <begin position="119"/>
        <end position="149"/>
    </location>
</feature>
<feature type="domain" description="Helicase C-terminal" evidence="7">
    <location>
        <begin position="590"/>
        <end position="760"/>
    </location>
</feature>
<evidence type="ECO:0000313" key="9">
    <source>
        <dbReference type="Proteomes" id="UP001595690"/>
    </source>
</evidence>
<dbReference type="PANTHER" id="PTHR47961">
    <property type="entry name" value="DNA POLYMERASE THETA, PUTATIVE (AFU_ORTHOLOGUE AFUA_1G05260)-RELATED"/>
    <property type="match status" value="1"/>
</dbReference>
<comment type="caution">
    <text evidence="8">The sequence shown here is derived from an EMBL/GenBank/DDBJ whole genome shotgun (WGS) entry which is preliminary data.</text>
</comment>
<dbReference type="Pfam" id="PF00270">
    <property type="entry name" value="DEAD"/>
    <property type="match status" value="1"/>
</dbReference>
<reference evidence="9" key="1">
    <citation type="journal article" date="2019" name="Int. J. Syst. Evol. Microbiol.">
        <title>The Global Catalogue of Microorganisms (GCM) 10K type strain sequencing project: providing services to taxonomists for standard genome sequencing and annotation.</title>
        <authorList>
            <consortium name="The Broad Institute Genomics Platform"/>
            <consortium name="The Broad Institute Genome Sequencing Center for Infectious Disease"/>
            <person name="Wu L."/>
            <person name="Ma J."/>
        </authorList>
    </citation>
    <scope>NUCLEOTIDE SEQUENCE [LARGE SCALE GENOMIC DNA]</scope>
    <source>
        <strain evidence="9">CGMCC 4.7405</strain>
    </source>
</reference>
<dbReference type="InterPro" id="IPR014001">
    <property type="entry name" value="Helicase_ATP-bd"/>
</dbReference>
<keyword evidence="4" id="KW-0067">ATP-binding</keyword>
<evidence type="ECO:0000256" key="5">
    <source>
        <dbReference type="SAM" id="MobiDB-lite"/>
    </source>
</evidence>
<dbReference type="Gene3D" id="3.40.50.300">
    <property type="entry name" value="P-loop containing nucleotide triphosphate hydrolases"/>
    <property type="match status" value="2"/>
</dbReference>
<accession>A0ABV8BTS2</accession>
<dbReference type="Gene3D" id="1.10.3380.30">
    <property type="match status" value="1"/>
</dbReference>
<dbReference type="SMART" id="SM00490">
    <property type="entry name" value="HELICc"/>
    <property type="match status" value="1"/>
</dbReference>
<organism evidence="8 9">
    <name type="scientific">Lentzea rhizosphaerae</name>
    <dbReference type="NCBI Taxonomy" id="2041025"/>
    <lineage>
        <taxon>Bacteria</taxon>
        <taxon>Bacillati</taxon>
        <taxon>Actinomycetota</taxon>
        <taxon>Actinomycetes</taxon>
        <taxon>Pseudonocardiales</taxon>
        <taxon>Pseudonocardiaceae</taxon>
        <taxon>Lentzea</taxon>
    </lineage>
</organism>
<dbReference type="Pfam" id="PF00271">
    <property type="entry name" value="Helicase_C"/>
    <property type="match status" value="1"/>
</dbReference>
<evidence type="ECO:0000259" key="7">
    <source>
        <dbReference type="PROSITE" id="PS51194"/>
    </source>
</evidence>
<dbReference type="GO" id="GO:0004386">
    <property type="term" value="F:helicase activity"/>
    <property type="evidence" value="ECO:0007669"/>
    <property type="project" value="UniProtKB-KW"/>
</dbReference>
<keyword evidence="9" id="KW-1185">Reference proteome</keyword>
<dbReference type="PANTHER" id="PTHR47961:SF6">
    <property type="entry name" value="DNA-DIRECTED DNA POLYMERASE"/>
    <property type="match status" value="1"/>
</dbReference>
<feature type="region of interest" description="Disordered" evidence="5">
    <location>
        <begin position="1143"/>
        <end position="1166"/>
    </location>
</feature>
<evidence type="ECO:0000259" key="6">
    <source>
        <dbReference type="PROSITE" id="PS51192"/>
    </source>
</evidence>
<gene>
    <name evidence="8" type="ORF">ACFOWZ_16590</name>
</gene>